<proteinExistence type="predicted"/>
<evidence type="ECO:0000313" key="2">
    <source>
        <dbReference type="Proteomes" id="UP000068167"/>
    </source>
</evidence>
<gene>
    <name evidence="1" type="ORF">VL20_4607</name>
</gene>
<dbReference type="Proteomes" id="UP000068167">
    <property type="component" value="Chromosome"/>
</dbReference>
<organism evidence="1 2">
    <name type="scientific">Microcystis panniformis FACHB-1757</name>
    <dbReference type="NCBI Taxonomy" id="1638788"/>
    <lineage>
        <taxon>Bacteria</taxon>
        <taxon>Bacillati</taxon>
        <taxon>Cyanobacteriota</taxon>
        <taxon>Cyanophyceae</taxon>
        <taxon>Oscillatoriophycideae</taxon>
        <taxon>Chroococcales</taxon>
        <taxon>Microcystaceae</taxon>
        <taxon>Microcystis</taxon>
    </lineage>
</organism>
<sequence>MPILPTKKPRCAGEVKLWEKSNDEDFCLVSLSRSGVRE</sequence>
<dbReference type="EMBL" id="CP011339">
    <property type="protein sequence ID" value="AKV69508.1"/>
    <property type="molecule type" value="Genomic_DNA"/>
</dbReference>
<name>A0A0K1S660_9CHRO</name>
<accession>A0A0K1S660</accession>
<dbReference type="KEGG" id="mpk:VL20_4607"/>
<keyword evidence="2" id="KW-1185">Reference proteome</keyword>
<dbReference type="PATRIC" id="fig|1638788.3.peg.4645"/>
<dbReference type="AlphaFoldDB" id="A0A0K1S660"/>
<reference evidence="1 2" key="1">
    <citation type="journal article" date="2016" name="Stand. Genomic Sci.">
        <title>Complete genome sequence and genomic characterization of Microcystis panniformis FACHB 1757 by third-generation sequencing.</title>
        <authorList>
            <person name="Zhang J.Y."/>
            <person name="Guan R."/>
            <person name="Zhang H.J."/>
            <person name="Li H."/>
            <person name="Xiao P."/>
            <person name="Yu G.L."/>
            <person name="Du L."/>
            <person name="Cao D.M."/>
            <person name="Zhu B.C."/>
            <person name="Li R.H."/>
            <person name="Lu Z.H."/>
        </authorList>
    </citation>
    <scope>NUCLEOTIDE SEQUENCE [LARGE SCALE GENOMIC DNA]</scope>
    <source>
        <strain evidence="1 2">FACHB-1757</strain>
    </source>
</reference>
<protein>
    <submittedName>
        <fullName evidence="1">Uncharacterized protein</fullName>
    </submittedName>
</protein>
<evidence type="ECO:0000313" key="1">
    <source>
        <dbReference type="EMBL" id="AKV69508.1"/>
    </source>
</evidence>